<reference evidence="1" key="1">
    <citation type="submission" date="2021-01" db="EMBL/GenBank/DDBJ databases">
        <authorList>
            <consortium name="Genoscope - CEA"/>
            <person name="William W."/>
        </authorList>
    </citation>
    <scope>NUCLEOTIDE SEQUENCE</scope>
</reference>
<gene>
    <name evidence="1" type="ORF">POCTA_138.1.T0250191</name>
</gene>
<accession>A0A8S1TEF7</accession>
<evidence type="ECO:0000313" key="1">
    <source>
        <dbReference type="EMBL" id="CAD8151605.1"/>
    </source>
</evidence>
<keyword evidence="2" id="KW-1185">Reference proteome</keyword>
<proteinExistence type="predicted"/>
<evidence type="ECO:0000313" key="2">
    <source>
        <dbReference type="Proteomes" id="UP000683925"/>
    </source>
</evidence>
<comment type="caution">
    <text evidence="1">The sequence shown here is derived from an EMBL/GenBank/DDBJ whole genome shotgun (WGS) entry which is preliminary data.</text>
</comment>
<organism evidence="1 2">
    <name type="scientific">Paramecium octaurelia</name>
    <dbReference type="NCBI Taxonomy" id="43137"/>
    <lineage>
        <taxon>Eukaryota</taxon>
        <taxon>Sar</taxon>
        <taxon>Alveolata</taxon>
        <taxon>Ciliophora</taxon>
        <taxon>Intramacronucleata</taxon>
        <taxon>Oligohymenophorea</taxon>
        <taxon>Peniculida</taxon>
        <taxon>Parameciidae</taxon>
        <taxon>Paramecium</taxon>
    </lineage>
</organism>
<name>A0A8S1TEF7_PAROT</name>
<dbReference type="AlphaFoldDB" id="A0A8S1TEF7"/>
<protein>
    <submittedName>
        <fullName evidence="1">Uncharacterized protein</fullName>
    </submittedName>
</protein>
<dbReference type="EMBL" id="CAJJDP010000025">
    <property type="protein sequence ID" value="CAD8151605.1"/>
    <property type="molecule type" value="Genomic_DNA"/>
</dbReference>
<sequence>MNINSWKIGPFPQILWLPQNCVCVKLRPFNTLMCLIQKSLECCQREIRNGQQTRRLERDLKGEDRERNEKGHYWNVSMLKKKEQENLDQRIELDFRNRKLEMESEFRFGKVGKKRKKEYEITNCAYRQIFINRVSYHNGMKLAQQN</sequence>
<dbReference type="Proteomes" id="UP000683925">
    <property type="component" value="Unassembled WGS sequence"/>
</dbReference>
<dbReference type="OrthoDB" id="321542at2759"/>